<evidence type="ECO:0000256" key="2">
    <source>
        <dbReference type="ARBA" id="ARBA00022448"/>
    </source>
</evidence>
<feature type="transmembrane region" description="Helical" evidence="7">
    <location>
        <begin position="145"/>
        <end position="168"/>
    </location>
</feature>
<dbReference type="GO" id="GO:0022857">
    <property type="term" value="F:transmembrane transporter activity"/>
    <property type="evidence" value="ECO:0007669"/>
    <property type="project" value="InterPro"/>
</dbReference>
<feature type="transmembrane region" description="Helical" evidence="7">
    <location>
        <begin position="174"/>
        <end position="196"/>
    </location>
</feature>
<comment type="subcellular location">
    <subcellularLocation>
        <location evidence="1">Cell membrane</location>
        <topology evidence="1">Multi-pass membrane protein</topology>
    </subcellularLocation>
</comment>
<dbReference type="EMBL" id="CZCU02000157">
    <property type="protein sequence ID" value="VXD24248.1"/>
    <property type="molecule type" value="Genomic_DNA"/>
</dbReference>
<keyword evidence="3" id="KW-1003">Cell membrane</keyword>
<feature type="transmembrane region" description="Helical" evidence="7">
    <location>
        <begin position="111"/>
        <end position="133"/>
    </location>
</feature>
<dbReference type="Pfam" id="PF07690">
    <property type="entry name" value="MFS_1"/>
    <property type="match status" value="2"/>
</dbReference>
<dbReference type="GO" id="GO:0005886">
    <property type="term" value="C:plasma membrane"/>
    <property type="evidence" value="ECO:0007669"/>
    <property type="project" value="UniProtKB-SubCell"/>
</dbReference>
<evidence type="ECO:0000313" key="9">
    <source>
        <dbReference type="EMBL" id="VXD24248.1"/>
    </source>
</evidence>
<evidence type="ECO:0000259" key="8">
    <source>
        <dbReference type="PROSITE" id="PS50850"/>
    </source>
</evidence>
<protein>
    <submittedName>
        <fullName evidence="9">Major facilitator superfamily protein</fullName>
    </submittedName>
</protein>
<evidence type="ECO:0000256" key="4">
    <source>
        <dbReference type="ARBA" id="ARBA00022692"/>
    </source>
</evidence>
<dbReference type="PROSITE" id="PS50850">
    <property type="entry name" value="MFS"/>
    <property type="match status" value="1"/>
</dbReference>
<feature type="transmembrane region" description="Helical" evidence="7">
    <location>
        <begin position="352"/>
        <end position="371"/>
    </location>
</feature>
<feature type="transmembrane region" description="Helical" evidence="7">
    <location>
        <begin position="263"/>
        <end position="282"/>
    </location>
</feature>
<keyword evidence="6 7" id="KW-0472">Membrane</keyword>
<dbReference type="PANTHER" id="PTHR23517">
    <property type="entry name" value="RESISTANCE PROTEIN MDTM, PUTATIVE-RELATED-RELATED"/>
    <property type="match status" value="1"/>
</dbReference>
<comment type="caution">
    <text evidence="9">The sequence shown here is derived from an EMBL/GenBank/DDBJ whole genome shotgun (WGS) entry which is preliminary data.</text>
</comment>
<feature type="domain" description="Major facilitator superfamily (MFS) profile" evidence="8">
    <location>
        <begin position="18"/>
        <end position="413"/>
    </location>
</feature>
<dbReference type="RefSeq" id="WP_083617066.1">
    <property type="nucleotide sequence ID" value="NZ_LR734826.1"/>
</dbReference>
<evidence type="ECO:0000256" key="5">
    <source>
        <dbReference type="ARBA" id="ARBA00022989"/>
    </source>
</evidence>
<feature type="transmembrane region" description="Helical" evidence="7">
    <location>
        <begin position="294"/>
        <end position="313"/>
    </location>
</feature>
<evidence type="ECO:0000256" key="1">
    <source>
        <dbReference type="ARBA" id="ARBA00004651"/>
    </source>
</evidence>
<dbReference type="InterPro" id="IPR011701">
    <property type="entry name" value="MFS"/>
</dbReference>
<evidence type="ECO:0000256" key="6">
    <source>
        <dbReference type="ARBA" id="ARBA00023136"/>
    </source>
</evidence>
<feature type="transmembrane region" description="Helical" evidence="7">
    <location>
        <begin position="20"/>
        <end position="42"/>
    </location>
</feature>
<dbReference type="InterPro" id="IPR036259">
    <property type="entry name" value="MFS_trans_sf"/>
</dbReference>
<gene>
    <name evidence="9" type="ORF">PL8927_80036</name>
</gene>
<name>A0A7Z9BWV8_9CYAN</name>
<dbReference type="InterPro" id="IPR050171">
    <property type="entry name" value="MFS_Transporters"/>
</dbReference>
<accession>A0A7Z9BWV8</accession>
<feature type="transmembrane region" description="Helical" evidence="7">
    <location>
        <begin position="54"/>
        <end position="73"/>
    </location>
</feature>
<keyword evidence="2" id="KW-0813">Transport</keyword>
<proteinExistence type="predicted"/>
<dbReference type="Proteomes" id="UP000184550">
    <property type="component" value="Unassembled WGS sequence"/>
</dbReference>
<feature type="transmembrane region" description="Helical" evidence="7">
    <location>
        <begin position="386"/>
        <end position="408"/>
    </location>
</feature>
<keyword evidence="5 7" id="KW-1133">Transmembrane helix</keyword>
<dbReference type="AlphaFoldDB" id="A0A7Z9BWV8"/>
<keyword evidence="10" id="KW-1185">Reference proteome</keyword>
<sequence>MGFRRNRFLAWLPQLNPQIFILAFGRLLSQIGTGFTLFYAPIFFVNQVGLSSTSVGLSLGLAQISGILGRVLAGSLCDSPRWGRRFTLLISAVISAIASFILATANDFTRVVLGNLLLGLGIGLYWPATEAVVADLTTGKQRNEAYALTRLGDNIGLQLGIILGGLIISTSGNYRALFMIDGISFIVFFGVIFVAIQETNTAFKQSQPDQRGWGTNWWIALRDRTLLIYVIVNIMFTVYVSQINSTLPLYFNNFVNGGFSAGIISWLFIGYTAISVIFLLPISRWLNRFSHAQALSFSALLWGVGFIIIAWTGMVENQALILASLGLGILALAVICYTPASSSLVADLAPDSLRGIYLAINAQCWAIGYLIGPPLGGWALDQSPEIVYNFWISLAFSIIIALLILKVLDRRIKRQKQANLKSNQ</sequence>
<evidence type="ECO:0000313" key="10">
    <source>
        <dbReference type="Proteomes" id="UP000184550"/>
    </source>
</evidence>
<evidence type="ECO:0000256" key="7">
    <source>
        <dbReference type="SAM" id="Phobius"/>
    </source>
</evidence>
<dbReference type="OrthoDB" id="9793283at2"/>
<dbReference type="PANTHER" id="PTHR23517:SF2">
    <property type="entry name" value="MULTIDRUG RESISTANCE PROTEIN MDTH"/>
    <property type="match status" value="1"/>
</dbReference>
<organism evidence="9 10">
    <name type="scientific">Planktothrix serta PCC 8927</name>
    <dbReference type="NCBI Taxonomy" id="671068"/>
    <lineage>
        <taxon>Bacteria</taxon>
        <taxon>Bacillati</taxon>
        <taxon>Cyanobacteriota</taxon>
        <taxon>Cyanophyceae</taxon>
        <taxon>Oscillatoriophycideae</taxon>
        <taxon>Oscillatoriales</taxon>
        <taxon>Microcoleaceae</taxon>
        <taxon>Planktothrix</taxon>
    </lineage>
</organism>
<dbReference type="SUPFAM" id="SSF103473">
    <property type="entry name" value="MFS general substrate transporter"/>
    <property type="match status" value="1"/>
</dbReference>
<dbReference type="Gene3D" id="1.20.1250.20">
    <property type="entry name" value="MFS general substrate transporter like domains"/>
    <property type="match status" value="2"/>
</dbReference>
<reference evidence="9" key="1">
    <citation type="submission" date="2019-10" db="EMBL/GenBank/DDBJ databases">
        <authorList>
            <consortium name="Genoscope - CEA"/>
            <person name="William W."/>
        </authorList>
    </citation>
    <scope>NUCLEOTIDE SEQUENCE [LARGE SCALE GENOMIC DNA]</scope>
    <source>
        <strain evidence="9">BBR_PRJEB10992</strain>
    </source>
</reference>
<dbReference type="InterPro" id="IPR020846">
    <property type="entry name" value="MFS_dom"/>
</dbReference>
<evidence type="ECO:0000256" key="3">
    <source>
        <dbReference type="ARBA" id="ARBA00022475"/>
    </source>
</evidence>
<feature type="transmembrane region" description="Helical" evidence="7">
    <location>
        <begin position="226"/>
        <end position="243"/>
    </location>
</feature>
<feature type="transmembrane region" description="Helical" evidence="7">
    <location>
        <begin position="85"/>
        <end position="105"/>
    </location>
</feature>
<keyword evidence="4 7" id="KW-0812">Transmembrane</keyword>
<feature type="transmembrane region" description="Helical" evidence="7">
    <location>
        <begin position="319"/>
        <end position="340"/>
    </location>
</feature>